<evidence type="ECO:0000313" key="2">
    <source>
        <dbReference type="EMBL" id="CAE5959966.1"/>
    </source>
</evidence>
<dbReference type="InterPro" id="IPR012340">
    <property type="entry name" value="NA-bd_OB-fold"/>
</dbReference>
<dbReference type="Proteomes" id="UP000682877">
    <property type="component" value="Chromosome 1"/>
</dbReference>
<protein>
    <recommendedName>
        <fullName evidence="1">Replication protein A 70 kDa DNA-binding subunit B/D first OB fold domain-containing protein</fullName>
    </recommendedName>
</protein>
<reference evidence="2" key="1">
    <citation type="submission" date="2021-01" db="EMBL/GenBank/DDBJ databases">
        <authorList>
            <person name="Bezrukov I."/>
        </authorList>
    </citation>
    <scope>NUCLEOTIDE SEQUENCE</scope>
</reference>
<dbReference type="CDD" id="cd04480">
    <property type="entry name" value="RPA1_DBD_A_like"/>
    <property type="match status" value="1"/>
</dbReference>
<gene>
    <name evidence="2" type="ORF">AARE701A_LOCUS3437</name>
</gene>
<dbReference type="AlphaFoldDB" id="A0A8S1ZTB0"/>
<dbReference type="Gene3D" id="2.40.50.140">
    <property type="entry name" value="Nucleic acid-binding proteins"/>
    <property type="match status" value="1"/>
</dbReference>
<accession>A0A8S1ZTB0</accession>
<dbReference type="EMBL" id="LR999451">
    <property type="protein sequence ID" value="CAE5959966.1"/>
    <property type="molecule type" value="Genomic_DNA"/>
</dbReference>
<organism evidence="2 3">
    <name type="scientific">Arabidopsis arenosa</name>
    <name type="common">Sand rock-cress</name>
    <name type="synonym">Cardaminopsis arenosa</name>
    <dbReference type="NCBI Taxonomy" id="38785"/>
    <lineage>
        <taxon>Eukaryota</taxon>
        <taxon>Viridiplantae</taxon>
        <taxon>Streptophyta</taxon>
        <taxon>Embryophyta</taxon>
        <taxon>Tracheophyta</taxon>
        <taxon>Spermatophyta</taxon>
        <taxon>Magnoliopsida</taxon>
        <taxon>eudicotyledons</taxon>
        <taxon>Gunneridae</taxon>
        <taxon>Pentapetalae</taxon>
        <taxon>rosids</taxon>
        <taxon>malvids</taxon>
        <taxon>Brassicales</taxon>
        <taxon>Brassicaceae</taxon>
        <taxon>Camelineae</taxon>
        <taxon>Arabidopsis</taxon>
    </lineage>
</organism>
<keyword evidence="3" id="KW-1185">Reference proteome</keyword>
<dbReference type="SUPFAM" id="SSF50249">
    <property type="entry name" value="Nucleic acid-binding proteins"/>
    <property type="match status" value="1"/>
</dbReference>
<evidence type="ECO:0000313" key="3">
    <source>
        <dbReference type="Proteomes" id="UP000682877"/>
    </source>
</evidence>
<dbReference type="InterPro" id="IPR003871">
    <property type="entry name" value="RFA1B/D_OB_1st"/>
</dbReference>
<proteinExistence type="predicted"/>
<evidence type="ECO:0000259" key="1">
    <source>
        <dbReference type="Pfam" id="PF02721"/>
    </source>
</evidence>
<name>A0A8S1ZTB0_ARAAE</name>
<feature type="domain" description="Replication protein A 70 kDa DNA-binding subunit B/D first OB fold" evidence="1">
    <location>
        <begin position="10"/>
        <end position="78"/>
    </location>
</feature>
<sequence length="211" mass="23773">MFIVRLFPKDALRLILLDDKGFKIYCWVNSDFASRYAELLKENLWFSITQFRVLANTDSVRLTNCAFMISIFGMTVVLDADPPAVEPCNDFTLFCSIVDGTVNETVLVDVIGVLFDVGILVNIGTNPMDLDGLGLTFRRAVLEFHKNYDSCAGRPLVCVLRLWKVERYFDGPKNVRIVNRGLISKVLPCPYVPEAADFHSILAIFVVGRIL</sequence>
<dbReference type="Pfam" id="PF02721">
    <property type="entry name" value="DUF223"/>
    <property type="match status" value="1"/>
</dbReference>